<dbReference type="EMBL" id="NHSJ01000094">
    <property type="protein sequence ID" value="PPQ29371.1"/>
    <property type="molecule type" value="Genomic_DNA"/>
</dbReference>
<accession>A0A2S6N415</accession>
<evidence type="ECO:0000313" key="2">
    <source>
        <dbReference type="Proteomes" id="UP000239089"/>
    </source>
</evidence>
<gene>
    <name evidence="1" type="ORF">CCR94_15555</name>
</gene>
<name>A0A2S6N415_9HYPH</name>
<protein>
    <submittedName>
        <fullName evidence="1">Uncharacterized protein</fullName>
    </submittedName>
</protein>
<proteinExistence type="predicted"/>
<reference evidence="1 2" key="1">
    <citation type="journal article" date="2018" name="Arch. Microbiol.">
        <title>New insights into the metabolic potential of the phototrophic purple bacterium Rhodopila globiformis DSM 161(T) from its draft genome sequence and evidence for a vanadium-dependent nitrogenase.</title>
        <authorList>
            <person name="Imhoff J.F."/>
            <person name="Rahn T."/>
            <person name="Kunzel S."/>
            <person name="Neulinger S.C."/>
        </authorList>
    </citation>
    <scope>NUCLEOTIDE SEQUENCE [LARGE SCALE GENOMIC DNA]</scope>
    <source>
        <strain evidence="1 2">DSM 16996</strain>
    </source>
</reference>
<dbReference type="OrthoDB" id="7054794at2"/>
<sequence length="187" mass="20869">MIDGPIPFTDAGRKLYEAHKGARARGVYDFDLTQSRCASPGPVRLMLSPDRLRIWTRPDTVTIQFEWNRLLRLIDMTGKEHKPALVATAMGSSSGVLEKGTLVVKTNNVSEQTLLDDVLPHSEDIQITEQIRLKDPKTLEDRITINDPANYTRPWDAVVTYARGADTAFAEDVCLDRLSAGQPPLPR</sequence>
<evidence type="ECO:0000313" key="1">
    <source>
        <dbReference type="EMBL" id="PPQ29371.1"/>
    </source>
</evidence>
<dbReference type="Proteomes" id="UP000239089">
    <property type="component" value="Unassembled WGS sequence"/>
</dbReference>
<organism evidence="1 2">
    <name type="scientific">Rhodoblastus sphagnicola</name>
    <dbReference type="NCBI Taxonomy" id="333368"/>
    <lineage>
        <taxon>Bacteria</taxon>
        <taxon>Pseudomonadati</taxon>
        <taxon>Pseudomonadota</taxon>
        <taxon>Alphaproteobacteria</taxon>
        <taxon>Hyphomicrobiales</taxon>
        <taxon>Rhodoblastaceae</taxon>
        <taxon>Rhodoblastus</taxon>
    </lineage>
</organism>
<keyword evidence="2" id="KW-1185">Reference proteome</keyword>
<comment type="caution">
    <text evidence="1">The sequence shown here is derived from an EMBL/GenBank/DDBJ whole genome shotgun (WGS) entry which is preliminary data.</text>
</comment>
<dbReference type="AlphaFoldDB" id="A0A2S6N415"/>